<feature type="transmembrane region" description="Helical" evidence="1">
    <location>
        <begin position="24"/>
        <end position="44"/>
    </location>
</feature>
<proteinExistence type="predicted"/>
<evidence type="ECO:0000313" key="3">
    <source>
        <dbReference type="Proteomes" id="UP000619260"/>
    </source>
</evidence>
<dbReference type="RefSeq" id="WP_203900053.1">
    <property type="nucleotide sequence ID" value="NZ_BOPF01000010.1"/>
</dbReference>
<feature type="transmembrane region" description="Helical" evidence="1">
    <location>
        <begin position="56"/>
        <end position="75"/>
    </location>
</feature>
<keyword evidence="1" id="KW-0472">Membrane</keyword>
<gene>
    <name evidence="2" type="ORF">Val02_34420</name>
</gene>
<name>A0A8J4DR01_9ACTN</name>
<keyword evidence="1" id="KW-0812">Transmembrane</keyword>
<feature type="transmembrane region" description="Helical" evidence="1">
    <location>
        <begin position="195"/>
        <end position="213"/>
    </location>
</feature>
<dbReference type="Proteomes" id="UP000619260">
    <property type="component" value="Unassembled WGS sequence"/>
</dbReference>
<comment type="caution">
    <text evidence="2">The sequence shown here is derived from an EMBL/GenBank/DDBJ whole genome shotgun (WGS) entry which is preliminary data.</text>
</comment>
<evidence type="ECO:0000313" key="2">
    <source>
        <dbReference type="EMBL" id="GIJ46556.1"/>
    </source>
</evidence>
<protein>
    <recommendedName>
        <fullName evidence="4">ABC transporter</fullName>
    </recommendedName>
</protein>
<feature type="transmembrane region" description="Helical" evidence="1">
    <location>
        <begin position="126"/>
        <end position="149"/>
    </location>
</feature>
<feature type="transmembrane region" description="Helical" evidence="1">
    <location>
        <begin position="161"/>
        <end position="183"/>
    </location>
</feature>
<organism evidence="2 3">
    <name type="scientific">Virgisporangium aliadipatigenens</name>
    <dbReference type="NCBI Taxonomy" id="741659"/>
    <lineage>
        <taxon>Bacteria</taxon>
        <taxon>Bacillati</taxon>
        <taxon>Actinomycetota</taxon>
        <taxon>Actinomycetes</taxon>
        <taxon>Micromonosporales</taxon>
        <taxon>Micromonosporaceae</taxon>
        <taxon>Virgisporangium</taxon>
    </lineage>
</organism>
<evidence type="ECO:0008006" key="4">
    <source>
        <dbReference type="Google" id="ProtNLM"/>
    </source>
</evidence>
<evidence type="ECO:0000256" key="1">
    <source>
        <dbReference type="SAM" id="Phobius"/>
    </source>
</evidence>
<reference evidence="2" key="1">
    <citation type="submission" date="2021-01" db="EMBL/GenBank/DDBJ databases">
        <title>Whole genome shotgun sequence of Virgisporangium aliadipatigenens NBRC 105644.</title>
        <authorList>
            <person name="Komaki H."/>
            <person name="Tamura T."/>
        </authorList>
    </citation>
    <scope>NUCLEOTIDE SEQUENCE</scope>
    <source>
        <strain evidence="2">NBRC 105644</strain>
    </source>
</reference>
<accession>A0A8J4DR01</accession>
<dbReference type="AlphaFoldDB" id="A0A8J4DR01"/>
<keyword evidence="3" id="KW-1185">Reference proteome</keyword>
<sequence length="230" mass="23318">MVLPVTRAGRAATLQALLRPTGRVVGWLPFGVGAGVGLAMAGAASRLFDKLGPADAATLLRMAAVCGALGAAFLLDDPAVRTTRVVAVGRGARLGVRLALVVPVLALWWGAALAIVGSALTAPARLPVGALTVEAAALVCGALAVAAGTVRGAESGRAGPVAAPVVVFGVVVAFQLPYGWALIVPPGDARWTDAHQRWGVLVGVGLAGLWWAGREPVRDRAARLLRAVTR</sequence>
<dbReference type="EMBL" id="BOPF01000010">
    <property type="protein sequence ID" value="GIJ46556.1"/>
    <property type="molecule type" value="Genomic_DNA"/>
</dbReference>
<keyword evidence="1" id="KW-1133">Transmembrane helix</keyword>
<feature type="transmembrane region" description="Helical" evidence="1">
    <location>
        <begin position="96"/>
        <end position="120"/>
    </location>
</feature>